<dbReference type="AlphaFoldDB" id="A0A0U5B071"/>
<keyword evidence="2" id="KW-1185">Reference proteome</keyword>
<organism evidence="1 2">
    <name type="scientific">Caldimicrobium thiodismutans</name>
    <dbReference type="NCBI Taxonomy" id="1653476"/>
    <lineage>
        <taxon>Bacteria</taxon>
        <taxon>Pseudomonadati</taxon>
        <taxon>Thermodesulfobacteriota</taxon>
        <taxon>Thermodesulfobacteria</taxon>
        <taxon>Thermodesulfobacteriales</taxon>
        <taxon>Thermodesulfobacteriaceae</taxon>
        <taxon>Caldimicrobium</taxon>
    </lineage>
</organism>
<evidence type="ECO:0000313" key="2">
    <source>
        <dbReference type="Proteomes" id="UP000068196"/>
    </source>
</evidence>
<gene>
    <name evidence="1" type="ORF">THC_1816</name>
</gene>
<reference evidence="2" key="2">
    <citation type="journal article" date="2016" name="Int. J. Syst. Evol. Microbiol.">
        <title>Caldimicrobium thiodismutans sp. nov., a sulfur-disproportionating bacterium isolated from a hot spring.</title>
        <authorList>
            <person name="Kojima H."/>
            <person name="Umezawa K."/>
            <person name="Fukui M."/>
        </authorList>
    </citation>
    <scope>NUCLEOTIDE SEQUENCE [LARGE SCALE GENOMIC DNA]</scope>
    <source>
        <strain evidence="2">TF1</strain>
    </source>
</reference>
<protein>
    <submittedName>
        <fullName evidence="1">Uncharacterized protein</fullName>
    </submittedName>
</protein>
<dbReference type="EMBL" id="AP014945">
    <property type="protein sequence ID" value="BAU24175.1"/>
    <property type="molecule type" value="Genomic_DNA"/>
</dbReference>
<dbReference type="KEGG" id="cthi:THC_1816"/>
<evidence type="ECO:0000313" key="1">
    <source>
        <dbReference type="EMBL" id="BAU24175.1"/>
    </source>
</evidence>
<dbReference type="RefSeq" id="WP_068516474.1">
    <property type="nucleotide sequence ID" value="NZ_AP014945.1"/>
</dbReference>
<dbReference type="STRING" id="1653476.THC_1816"/>
<dbReference type="OrthoDB" id="9813058at2"/>
<reference evidence="1 2" key="1">
    <citation type="journal article" date="2016" name="Int. J. Syst. Evol. Microbiol.">
        <title>Caldimicrobium thiodismutans sp. nov., a sulfur-disproportionating bacterium isolated from a hot spring, and emended description of the genus Caldimicrobium.</title>
        <authorList>
            <person name="Kojima H."/>
            <person name="Umezawa K."/>
            <person name="Fukui M."/>
        </authorList>
    </citation>
    <scope>NUCLEOTIDE SEQUENCE [LARGE SCALE GENOMIC DNA]</scope>
    <source>
        <strain evidence="1 2">TF1</strain>
    </source>
</reference>
<accession>A0A0U5B071</accession>
<name>A0A0U5B071_9BACT</name>
<dbReference type="Proteomes" id="UP000068196">
    <property type="component" value="Chromosome"/>
</dbReference>
<sequence length="85" mass="10324">MKKGLKAQLLEIELALKQEDWARALELYENINKNWEKISKDIDYKEVEESLRLVNFIEKMLTEKIKTLKVEDQYLKTRRSYTKFI</sequence>
<proteinExistence type="predicted"/>